<organism evidence="1 2">
    <name type="scientific">Archaeoglobus veneficus (strain DSM 11195 / SNP6)</name>
    <dbReference type="NCBI Taxonomy" id="693661"/>
    <lineage>
        <taxon>Archaea</taxon>
        <taxon>Methanobacteriati</taxon>
        <taxon>Methanobacteriota</taxon>
        <taxon>Archaeoglobi</taxon>
        <taxon>Archaeoglobales</taxon>
        <taxon>Archaeoglobaceae</taxon>
        <taxon>Archaeoglobus</taxon>
    </lineage>
</organism>
<keyword evidence="2" id="KW-1185">Reference proteome</keyword>
<accession>F2KR42</accession>
<dbReference type="STRING" id="693661.Arcve_0659"/>
<dbReference type="AlphaFoldDB" id="F2KR42"/>
<dbReference type="RefSeq" id="WP_013683351.1">
    <property type="nucleotide sequence ID" value="NC_015320.1"/>
</dbReference>
<gene>
    <name evidence="1" type="ordered locus">Arcve_0659</name>
</gene>
<dbReference type="eggNOG" id="arCOG13283">
    <property type="taxonomic scope" value="Archaea"/>
</dbReference>
<dbReference type="EMBL" id="CP002588">
    <property type="protein sequence ID" value="AEA46679.1"/>
    <property type="molecule type" value="Genomic_DNA"/>
</dbReference>
<dbReference type="HOGENOM" id="CLU_1217522_0_0_2"/>
<evidence type="ECO:0000313" key="2">
    <source>
        <dbReference type="Proteomes" id="UP000008136"/>
    </source>
</evidence>
<dbReference type="Proteomes" id="UP000008136">
    <property type="component" value="Chromosome"/>
</dbReference>
<dbReference type="KEGG" id="ave:Arcve_0659"/>
<proteinExistence type="predicted"/>
<protein>
    <submittedName>
        <fullName evidence="1">Uncharacterized protein</fullName>
    </submittedName>
</protein>
<dbReference type="GeneID" id="10393757"/>
<sequence length="227" mass="26805">MIEHLVSMERYYWKENEEDNGLYVDIFYKEGEFVGVKVGDTELTVREIKAIYEILAFLEKRITEEVHKTDSIYPLESNGSKEESEAEPEEETKLTWIDAGHFKYAVDGRFLYLRQEMDGKWTRSRRLDYQRVKEIYARLPERSTYKEIIEIAGELGMKIHPPDARLLMHVYSRYVDFDAELIQETSPGRGGKRLVLVKQHDYSLSEEARQRLRQEVEVIGTPWEASE</sequence>
<evidence type="ECO:0000313" key="1">
    <source>
        <dbReference type="EMBL" id="AEA46679.1"/>
    </source>
</evidence>
<reference evidence="1 2" key="1">
    <citation type="submission" date="2011-03" db="EMBL/GenBank/DDBJ databases">
        <title>The complete genome of Archaeoglobus veneficus SNP6.</title>
        <authorList>
            <consortium name="US DOE Joint Genome Institute (JGI-PGF)"/>
            <person name="Lucas S."/>
            <person name="Copeland A."/>
            <person name="Lapidus A."/>
            <person name="Bruce D."/>
            <person name="Goodwin L."/>
            <person name="Pitluck S."/>
            <person name="Kyrpides N."/>
            <person name="Mavromatis K."/>
            <person name="Pagani I."/>
            <person name="Ivanova N."/>
            <person name="Mikhailova N."/>
            <person name="Lu M."/>
            <person name="Detter J.C."/>
            <person name="Tapia R."/>
            <person name="Han C."/>
            <person name="Land M."/>
            <person name="Hauser L."/>
            <person name="Markowitz V."/>
            <person name="Cheng J.-F."/>
            <person name="Hugenholtz P."/>
            <person name="Woyke T."/>
            <person name="Wu D."/>
            <person name="Spring S."/>
            <person name="Brambilla E."/>
            <person name="Klenk H.-P."/>
            <person name="Eisen J.A."/>
        </authorList>
    </citation>
    <scope>NUCLEOTIDE SEQUENCE [LARGE SCALE GENOMIC DNA]</scope>
    <source>
        <strain>SNP6</strain>
    </source>
</reference>
<name>F2KR42_ARCVS</name>